<feature type="transmembrane region" description="Helical" evidence="1">
    <location>
        <begin position="124"/>
        <end position="145"/>
    </location>
</feature>
<accession>E0NV04</accession>
<dbReference type="BioCyc" id="PMAR862515-HMP:GMOO-2037-MONOMER"/>
<dbReference type="STRING" id="862515.HMPREF0658_2009"/>
<gene>
    <name evidence="2" type="ORF">HMPREF0658_2009</name>
</gene>
<reference evidence="2" key="1">
    <citation type="submission" date="2010-07" db="EMBL/GenBank/DDBJ databases">
        <authorList>
            <person name="Muzny D."/>
            <person name="Qin X."/>
            <person name="Deng J."/>
            <person name="Jiang H."/>
            <person name="Liu Y."/>
            <person name="Qu J."/>
            <person name="Song X.-Z."/>
            <person name="Zhang L."/>
            <person name="Thornton R."/>
            <person name="Coyle M."/>
            <person name="Francisco L."/>
            <person name="Jackson L."/>
            <person name="Javaid M."/>
            <person name="Korchina V."/>
            <person name="Kovar C."/>
            <person name="Mata R."/>
            <person name="Mathew T."/>
            <person name="Ngo R."/>
            <person name="Nguyen L."/>
            <person name="Nguyen N."/>
            <person name="Okwuonu G."/>
            <person name="Ongeri F."/>
            <person name="Pham C."/>
            <person name="Simmons D."/>
            <person name="Wilczek-Boney K."/>
            <person name="Hale W."/>
            <person name="Jakkamsetti A."/>
            <person name="Pham P."/>
            <person name="Ruth R."/>
            <person name="San Lucas F."/>
            <person name="Warren J."/>
            <person name="Zhang J."/>
            <person name="Zhao Z."/>
            <person name="Zhou C."/>
            <person name="Zhu D."/>
            <person name="Lee S."/>
            <person name="Bess C."/>
            <person name="Blankenburg K."/>
            <person name="Forbes L."/>
            <person name="Fu Q."/>
            <person name="Gubbala S."/>
            <person name="Hirani K."/>
            <person name="Jayaseelan J.C."/>
            <person name="Lara F."/>
            <person name="Munidasa M."/>
            <person name="Palculict T."/>
            <person name="Patil S."/>
            <person name="Pu L.-L."/>
            <person name="Saada N."/>
            <person name="Tang L."/>
            <person name="Weissenberger G."/>
            <person name="Zhu Y."/>
            <person name="Hemphill L."/>
            <person name="Shang Y."/>
            <person name="Youmans B."/>
            <person name="Ayvaz T."/>
            <person name="Ross M."/>
            <person name="Santibanez J."/>
            <person name="Aqrawi P."/>
            <person name="Gross S."/>
            <person name="Joshi V."/>
            <person name="Fowler G."/>
            <person name="Nazareth L."/>
            <person name="Reid J."/>
            <person name="Worley K."/>
            <person name="Petrosino J."/>
            <person name="Highlander S."/>
            <person name="Gibbs R."/>
        </authorList>
    </citation>
    <scope>NUCLEOTIDE SEQUENCE [LARGE SCALE GENOMIC DNA]</scope>
    <source>
        <strain evidence="2">DSM 16973</strain>
    </source>
</reference>
<keyword evidence="1" id="KW-1133">Transmembrane helix</keyword>
<proteinExistence type="predicted"/>
<protein>
    <recommendedName>
        <fullName evidence="4">EpsG family protein</fullName>
    </recommendedName>
</protein>
<feature type="transmembrane region" description="Helical" evidence="1">
    <location>
        <begin position="6"/>
        <end position="21"/>
    </location>
</feature>
<dbReference type="eggNOG" id="ENOG502Z83D">
    <property type="taxonomic scope" value="Bacteria"/>
</dbReference>
<dbReference type="OrthoDB" id="1007695at2"/>
<feature type="transmembrane region" description="Helical" evidence="1">
    <location>
        <begin position="250"/>
        <end position="270"/>
    </location>
</feature>
<evidence type="ECO:0000313" key="3">
    <source>
        <dbReference type="Proteomes" id="UP000004394"/>
    </source>
</evidence>
<evidence type="ECO:0000313" key="2">
    <source>
        <dbReference type="EMBL" id="EFM01002.1"/>
    </source>
</evidence>
<dbReference type="RefSeq" id="WP_006950360.1">
    <property type="nucleotide sequence ID" value="NZ_BAJI01000015.1"/>
</dbReference>
<feature type="transmembrane region" description="Helical" evidence="1">
    <location>
        <begin position="98"/>
        <end position="117"/>
    </location>
</feature>
<name>E0NV04_9BACT</name>
<organism evidence="2 3">
    <name type="scientific">Hoylesella marshii DSM 16973 = JCM 13450</name>
    <dbReference type="NCBI Taxonomy" id="862515"/>
    <lineage>
        <taxon>Bacteria</taxon>
        <taxon>Pseudomonadati</taxon>
        <taxon>Bacteroidota</taxon>
        <taxon>Bacteroidia</taxon>
        <taxon>Bacteroidales</taxon>
        <taxon>Prevotellaceae</taxon>
        <taxon>Hoylesella</taxon>
    </lineage>
</organism>
<sequence>MSFALPYILLVGIYGGLGFWFEKTANPIVRRRLIAFSIGIFMFFFGFRGFCFYDWNSYYPVFQHYTLRDLFSLPVEDWPFEPGFTVLMLVSKSVFNNYHFFVFVCTLIDTVLLMRFLRRRVSNIPLALMVCISMNGLILFTDLMRNSITILVFANAIELIERRRLIPYILLCIVSAAFHISALFYIPLYFFIHRRLNKWIYLGIFAAGNIIFLFHIPVFLTLVGFVASFISPALQYKISQYTEMISGASFGLSIGYLERLFTGVIVFCYLNKLRNMREHNDIFINSLLFYLSLFFFFSEFKTIGMRFSNLFSYAYWIIWLDLIRCFAIENNRRLYLAFITLYCLFKMYGSTNTVIARYDNVLFGAEPYHIREYIYNKNYNDI</sequence>
<dbReference type="Pfam" id="PF14897">
    <property type="entry name" value="EpsG"/>
    <property type="match status" value="1"/>
</dbReference>
<dbReference type="AlphaFoldDB" id="E0NV04"/>
<feature type="transmembrane region" description="Helical" evidence="1">
    <location>
        <begin position="282"/>
        <end position="298"/>
    </location>
</feature>
<feature type="transmembrane region" description="Helical" evidence="1">
    <location>
        <begin position="165"/>
        <end position="192"/>
    </location>
</feature>
<keyword evidence="3" id="KW-1185">Reference proteome</keyword>
<feature type="transmembrane region" description="Helical" evidence="1">
    <location>
        <begin position="334"/>
        <end position="355"/>
    </location>
</feature>
<feature type="transmembrane region" description="Helical" evidence="1">
    <location>
        <begin position="199"/>
        <end position="230"/>
    </location>
</feature>
<evidence type="ECO:0008006" key="4">
    <source>
        <dbReference type="Google" id="ProtNLM"/>
    </source>
</evidence>
<keyword evidence="1" id="KW-0812">Transmembrane</keyword>
<evidence type="ECO:0000256" key="1">
    <source>
        <dbReference type="SAM" id="Phobius"/>
    </source>
</evidence>
<comment type="caution">
    <text evidence="2">The sequence shown here is derived from an EMBL/GenBank/DDBJ whole genome shotgun (WGS) entry which is preliminary data.</text>
</comment>
<dbReference type="EMBL" id="AEEI01000056">
    <property type="protein sequence ID" value="EFM01002.1"/>
    <property type="molecule type" value="Genomic_DNA"/>
</dbReference>
<feature type="transmembrane region" description="Helical" evidence="1">
    <location>
        <begin position="310"/>
        <end position="327"/>
    </location>
</feature>
<dbReference type="HOGENOM" id="CLU_058795_0_0_10"/>
<dbReference type="Proteomes" id="UP000004394">
    <property type="component" value="Unassembled WGS sequence"/>
</dbReference>
<dbReference type="InterPro" id="IPR049458">
    <property type="entry name" value="EpsG-like"/>
</dbReference>
<feature type="transmembrane region" description="Helical" evidence="1">
    <location>
        <begin position="33"/>
        <end position="55"/>
    </location>
</feature>
<keyword evidence="1" id="KW-0472">Membrane</keyword>